<accession>A0ABY1WUA9</accession>
<evidence type="ECO:0000313" key="4">
    <source>
        <dbReference type="Proteomes" id="UP000292544"/>
    </source>
</evidence>
<feature type="domain" description="Response regulatory" evidence="2">
    <location>
        <begin position="13"/>
        <end position="134"/>
    </location>
</feature>
<gene>
    <name evidence="3" type="ORF">EXY25_03610</name>
</gene>
<dbReference type="Gene3D" id="1.25.40.10">
    <property type="entry name" value="Tetratricopeptide repeat domain"/>
    <property type="match status" value="1"/>
</dbReference>
<dbReference type="SUPFAM" id="SSF52172">
    <property type="entry name" value="CheY-like"/>
    <property type="match status" value="1"/>
</dbReference>
<dbReference type="RefSeq" id="WP_130565738.1">
    <property type="nucleotide sequence ID" value="NZ_SHLY01000001.1"/>
</dbReference>
<dbReference type="Gene3D" id="3.40.50.2300">
    <property type="match status" value="1"/>
</dbReference>
<proteinExistence type="predicted"/>
<dbReference type="InterPro" id="IPR011990">
    <property type="entry name" value="TPR-like_helical_dom_sf"/>
</dbReference>
<evidence type="ECO:0000259" key="2">
    <source>
        <dbReference type="PROSITE" id="PS50110"/>
    </source>
</evidence>
<dbReference type="PANTHER" id="PTHR43228">
    <property type="entry name" value="TWO-COMPONENT RESPONSE REGULATOR"/>
    <property type="match status" value="1"/>
</dbReference>
<comment type="caution">
    <text evidence="3">The sequence shown here is derived from an EMBL/GenBank/DDBJ whole genome shotgun (WGS) entry which is preliminary data.</text>
</comment>
<dbReference type="SMART" id="SM00448">
    <property type="entry name" value="REC"/>
    <property type="match status" value="1"/>
</dbReference>
<dbReference type="EMBL" id="SHLY01000001">
    <property type="protein sequence ID" value="TAA48329.1"/>
    <property type="molecule type" value="Genomic_DNA"/>
</dbReference>
<sequence length="558" mass="62417">MSTLMNLFDRTRPVLIVDDCPMYRTAAKGMLQKLGFHNEQLLVAKDAASALTVAKTKQLQLVMCDYNLGNKTNGHQLLDEILHDGHLPADCVVVIVTGDASAPVVRSFAELEPDGYLVKPLNFVTLGERLPKMARRKRKLGGLLESYAKGDYEAAVQQADEEIFKASEMATSAQLIKAKALIKNNKLDEARNQLIALRNGSEKGQVAMALATIAMKQKQYKTCLALLEPIEKDPILCAAAMDMSANVLIQQHQFSAAAEKLDAAINQSPKQVSRYQLRAQVAMGMFTPVIASQNIQQALLRSKHSFRETLEIHQLNASLTLDNAQLSEAAERTKLLSRFTEQCREWRSNFQRNQYKPMELLFLARANALRGYVGKARSCLAEYQATIKELDNYQSEQHEMIELAKVQLLLSNAKSYNALMTSVSEALAKDKQNVAYICFLRYISGWRARVEDMAEKATRLRESSLVQIKDGNYERAAGYLAQALELNRADPDIPKTLMVCLTKAWPMGWSKNAVGELAVRCRDLLLDTSAIYSAEFQRASQILASQLQIRELEFANKC</sequence>
<reference evidence="4" key="1">
    <citation type="submission" date="2019-02" db="EMBL/GenBank/DDBJ databases">
        <title>Draft genome sequence of Muricauda sp. 176CP4-71.</title>
        <authorList>
            <person name="Park J.-S."/>
        </authorList>
    </citation>
    <scope>NUCLEOTIDE SEQUENCE [LARGE SCALE GENOMIC DNA]</scope>
    <source>
        <strain evidence="4">176GS2-150</strain>
    </source>
</reference>
<evidence type="ECO:0000256" key="1">
    <source>
        <dbReference type="PROSITE-ProRule" id="PRU00169"/>
    </source>
</evidence>
<evidence type="ECO:0000313" key="3">
    <source>
        <dbReference type="EMBL" id="TAA48329.1"/>
    </source>
</evidence>
<dbReference type="InterPro" id="IPR052048">
    <property type="entry name" value="ST_Response_Regulator"/>
</dbReference>
<protein>
    <submittedName>
        <fullName evidence="3">Tetratricopeptide repeat protein</fullName>
    </submittedName>
</protein>
<dbReference type="InterPro" id="IPR001789">
    <property type="entry name" value="Sig_transdc_resp-reg_receiver"/>
</dbReference>
<dbReference type="InterPro" id="IPR011006">
    <property type="entry name" value="CheY-like_superfamily"/>
</dbReference>
<dbReference type="Pfam" id="PF00072">
    <property type="entry name" value="Response_reg"/>
    <property type="match status" value="1"/>
</dbReference>
<keyword evidence="4" id="KW-1185">Reference proteome</keyword>
<dbReference type="Proteomes" id="UP000292544">
    <property type="component" value="Unassembled WGS sequence"/>
</dbReference>
<dbReference type="SUPFAM" id="SSF48452">
    <property type="entry name" value="TPR-like"/>
    <property type="match status" value="1"/>
</dbReference>
<dbReference type="PROSITE" id="PS50110">
    <property type="entry name" value="RESPONSE_REGULATORY"/>
    <property type="match status" value="1"/>
</dbReference>
<dbReference type="PANTHER" id="PTHR43228:SF1">
    <property type="entry name" value="TWO-COMPONENT RESPONSE REGULATOR ARR22"/>
    <property type="match status" value="1"/>
</dbReference>
<feature type="modified residue" description="4-aspartylphosphate" evidence="1">
    <location>
        <position position="65"/>
    </location>
</feature>
<name>A0ABY1WUA9_9GAMM</name>
<keyword evidence="1" id="KW-0597">Phosphoprotein</keyword>
<organism evidence="3 4">
    <name type="scientific">Corallincola spongiicola</name>
    <dbReference type="NCBI Taxonomy" id="2520508"/>
    <lineage>
        <taxon>Bacteria</taxon>
        <taxon>Pseudomonadati</taxon>
        <taxon>Pseudomonadota</taxon>
        <taxon>Gammaproteobacteria</taxon>
        <taxon>Alteromonadales</taxon>
        <taxon>Psychromonadaceae</taxon>
        <taxon>Corallincola</taxon>
    </lineage>
</organism>